<dbReference type="EMBL" id="VJMH01005629">
    <property type="protein sequence ID" value="KAF0693930.1"/>
    <property type="molecule type" value="Genomic_DNA"/>
</dbReference>
<sequence length="767" mass="83439">MSGISIGASLSGAMPKETFKPLTSMAMHRVDFPSDIDDETAGAMIPHIVGHRGAKITAAGVTSNCTLKLKIAKVGARERSYISVAGQNVLRANHGARLAQQLIDDAHLLIRSKKLAAPVRTVTPPKPKKTKPTKQQPQANHIRFPVDKNASPTKRRSTGSAVPAPPTEGWTTGSKTPAPPMKSRSTGSKTPVPPQNTFLCPSQPPSAKPAVNKNPMPALLQRKSDPSNSPNPTVPSRQTKRMKLQESTVNQSPQRTPVAAPVAPIVKVEVAAPPTSPVVKQEVILNHGQARGNVQDADSITVSAAAKYVPSESARTPPRKRARQAQPLPIVASLETRHKTADAQPPSPSPFPVAMISTSEEIEPATLHAPLPKDAPSKPRKATSLQTWPTFLTSTLAHMTAHAASYVDRKKQVRAAKRQWRDAAERVTHLESIHASAARVPLSQRTSTLPTADLKRLARRMRIEAAHAGMPSFLHGVVPFASSFWHDHGPHPYGFLDPLVDIESVDDAALHAALQANDVLEATCRRHEELVAAAASTAHQDVHGCMQIVLDLCGVWRQIVLHRVASKELLCRGIAPAAPHETQTPTGAMEQWRQRVVATLLPRELRPEMHPLVQRTCDLYPYLLPLVLGWTSAVDAAPFRTSTKPLLPNDAMARLRSCLVSCKMPYPRLLEHERDLRAAVVDVLVALTKQHLREWADLVVDHPELLALFKQAAQASERHCAWLPHLPGYDVPPHQFVDDDEMVPSQTMGALAGLAHQFATPRVPVDI</sequence>
<proteinExistence type="predicted"/>
<dbReference type="Proteomes" id="UP000332933">
    <property type="component" value="Unassembled WGS sequence"/>
</dbReference>
<feature type="region of interest" description="Disordered" evidence="1">
    <location>
        <begin position="309"/>
        <end position="328"/>
    </location>
</feature>
<evidence type="ECO:0000256" key="1">
    <source>
        <dbReference type="SAM" id="MobiDB-lite"/>
    </source>
</evidence>
<accession>A0A485L2H1</accession>
<dbReference type="OrthoDB" id="66505at2759"/>
<evidence type="ECO:0000313" key="3">
    <source>
        <dbReference type="EMBL" id="VFT91959.1"/>
    </source>
</evidence>
<feature type="compositionally biased region" description="Polar residues" evidence="1">
    <location>
        <begin position="226"/>
        <end position="237"/>
    </location>
</feature>
<dbReference type="AlphaFoldDB" id="A0A485L2H1"/>
<evidence type="ECO:0000313" key="2">
    <source>
        <dbReference type="EMBL" id="KAF0693930.1"/>
    </source>
</evidence>
<feature type="compositionally biased region" description="Polar residues" evidence="1">
    <location>
        <begin position="245"/>
        <end position="255"/>
    </location>
</feature>
<reference evidence="3 4" key="1">
    <citation type="submission" date="2019-03" db="EMBL/GenBank/DDBJ databases">
        <authorList>
            <person name="Gaulin E."/>
            <person name="Dumas B."/>
        </authorList>
    </citation>
    <scope>NUCLEOTIDE SEQUENCE [LARGE SCALE GENOMIC DNA]</scope>
    <source>
        <strain evidence="3">CBS 568.67</strain>
    </source>
</reference>
<reference evidence="2" key="2">
    <citation type="submission" date="2019-06" db="EMBL/GenBank/DDBJ databases">
        <title>Genomics analysis of Aphanomyces spp. identifies a new class of oomycete effector associated with host adaptation.</title>
        <authorList>
            <person name="Gaulin E."/>
        </authorList>
    </citation>
    <scope>NUCLEOTIDE SEQUENCE</scope>
    <source>
        <strain evidence="2">CBS 578.67</strain>
    </source>
</reference>
<organism evidence="3 4">
    <name type="scientific">Aphanomyces stellatus</name>
    <dbReference type="NCBI Taxonomy" id="120398"/>
    <lineage>
        <taxon>Eukaryota</taxon>
        <taxon>Sar</taxon>
        <taxon>Stramenopiles</taxon>
        <taxon>Oomycota</taxon>
        <taxon>Saprolegniomycetes</taxon>
        <taxon>Saprolegniales</taxon>
        <taxon>Verrucalvaceae</taxon>
        <taxon>Aphanomyces</taxon>
    </lineage>
</organism>
<feature type="compositionally biased region" description="Polar residues" evidence="1">
    <location>
        <begin position="183"/>
        <end position="200"/>
    </location>
</feature>
<dbReference type="EMBL" id="CAADRA010005650">
    <property type="protein sequence ID" value="VFT91959.1"/>
    <property type="molecule type" value="Genomic_DNA"/>
</dbReference>
<feature type="region of interest" description="Disordered" evidence="1">
    <location>
        <begin position="117"/>
        <end position="256"/>
    </location>
</feature>
<protein>
    <submittedName>
        <fullName evidence="3">Aste57867_15150 protein</fullName>
    </submittedName>
</protein>
<evidence type="ECO:0000313" key="4">
    <source>
        <dbReference type="Proteomes" id="UP000332933"/>
    </source>
</evidence>
<gene>
    <name evidence="3" type="primary">Aste57867_15150</name>
    <name evidence="2" type="ORF">As57867_015094</name>
    <name evidence="3" type="ORF">ASTE57867_15150</name>
</gene>
<keyword evidence="4" id="KW-1185">Reference proteome</keyword>
<name>A0A485L2H1_9STRA</name>